<comment type="similarity">
    <text evidence="1">Belongs to the helicase family. RLR subfamily.</text>
</comment>
<evidence type="ECO:0000256" key="3">
    <source>
        <dbReference type="ARBA" id="ARBA00022741"/>
    </source>
</evidence>
<dbReference type="PROSITE" id="PS51789">
    <property type="entry name" value="RLR_CTR"/>
    <property type="match status" value="1"/>
</dbReference>
<accession>A0A915AUG2</accession>
<comment type="catalytic activity">
    <reaction evidence="6">
        <text>ATP + H2O = ADP + phosphate + H(+)</text>
        <dbReference type="Rhea" id="RHEA:13065"/>
        <dbReference type="ChEBI" id="CHEBI:15377"/>
        <dbReference type="ChEBI" id="CHEBI:15378"/>
        <dbReference type="ChEBI" id="CHEBI:30616"/>
        <dbReference type="ChEBI" id="CHEBI:43474"/>
        <dbReference type="ChEBI" id="CHEBI:456216"/>
        <dbReference type="EC" id="3.6.4.13"/>
    </reaction>
    <physiologicalReaction direction="left-to-right" evidence="6">
        <dbReference type="Rhea" id="RHEA:13066"/>
    </physiologicalReaction>
</comment>
<dbReference type="Gene3D" id="3.40.50.300">
    <property type="entry name" value="P-loop containing nucleotide triphosphate hydrolases"/>
    <property type="match status" value="2"/>
</dbReference>
<dbReference type="SMART" id="SM00487">
    <property type="entry name" value="DEXDc"/>
    <property type="match status" value="1"/>
</dbReference>
<keyword evidence="4" id="KW-0067">ATP-binding</keyword>
<dbReference type="GO" id="GO:0003724">
    <property type="term" value="F:RNA helicase activity"/>
    <property type="evidence" value="ECO:0007669"/>
    <property type="project" value="UniProtKB-EC"/>
</dbReference>
<dbReference type="WBParaSite" id="PgR016_g058_t02">
    <property type="protein sequence ID" value="PgR016_g058_t02"/>
    <property type="gene ID" value="PgR016_g058"/>
</dbReference>
<protein>
    <submittedName>
        <fullName evidence="11">RNA helicase</fullName>
    </submittedName>
</protein>
<dbReference type="Pfam" id="PF00271">
    <property type="entry name" value="Helicase_C"/>
    <property type="match status" value="1"/>
</dbReference>
<keyword evidence="2" id="KW-0399">Innate immunity</keyword>
<dbReference type="PROSITE" id="PS51192">
    <property type="entry name" value="HELICASE_ATP_BIND_1"/>
    <property type="match status" value="1"/>
</dbReference>
<evidence type="ECO:0000256" key="6">
    <source>
        <dbReference type="ARBA" id="ARBA00049390"/>
    </source>
</evidence>
<evidence type="ECO:0000256" key="1">
    <source>
        <dbReference type="ARBA" id="ARBA00006866"/>
    </source>
</evidence>
<dbReference type="GO" id="GO:0045087">
    <property type="term" value="P:innate immune response"/>
    <property type="evidence" value="ECO:0007669"/>
    <property type="project" value="UniProtKB-KW"/>
</dbReference>
<dbReference type="SMART" id="SM00490">
    <property type="entry name" value="HELICc"/>
    <property type="match status" value="1"/>
</dbReference>
<dbReference type="InterPro" id="IPR014001">
    <property type="entry name" value="Helicase_ATP-bd"/>
</dbReference>
<keyword evidence="10" id="KW-1185">Reference proteome</keyword>
<dbReference type="InterPro" id="IPR001650">
    <property type="entry name" value="Helicase_C-like"/>
</dbReference>
<dbReference type="SUPFAM" id="SSF52540">
    <property type="entry name" value="P-loop containing nucleoside triphosphate hydrolases"/>
    <property type="match status" value="1"/>
</dbReference>
<dbReference type="Proteomes" id="UP000887569">
    <property type="component" value="Unplaced"/>
</dbReference>
<keyword evidence="5" id="KW-0391">Immunity</keyword>
<evidence type="ECO:0000313" key="10">
    <source>
        <dbReference type="Proteomes" id="UP000887569"/>
    </source>
</evidence>
<sequence>NLTIRRHYYVFMMMKLLEVILRLAANHSKLDDLSPLVQYGEVERLRQRHKFNWILFGEQLWELLFNAPTHTALYDSVLAFLHRCEGESALHRRLCLLFEQGRRRDILPILRRIDDFLNIMDPSIVCEYLSSFSERHKRILLPVYEALRKKGTLAAKKRILRSLPELGRDASFDFLQAIVTCGEDGKNLVNDICPNFQQLYQLLLSDRRENYRRGVVYYVSPHTPLATVIESCGQSDPNPFRIDLNVECLPPPEAEQFMDDIIDALYDEDVIPLRCYQEELAEPAYEGHNTVVCAPTGSGKTVVAASVIRQHLIQGKLTNMPNKVCFLVTNTTFLSQQAELLQGFLRGRWRIAALSGTTGADVPLVQTFHSKDVIVITPQMIVNLLNGRSTTDESMPFSLTMFSLIVFDEAHHADEKHPYNEIMIAYHDLKRTGAFPKSERLPQVIGLTASLGVGRAKNEVEAQSHIIKMCANLDAHMLSRVRVNVSELRNYSKVAVDEIKFVDSTHMGSRIYIAVDHLMDAFEKRLSDSKCNLFDSIPKTRDTQAYENWFEKLLSHIIPEMKVEQDIRLFLTETLQYIKVLYLTQQLCAHFPGNIAQDYLREELERLSRSASFECRQLIDNSEVLRPLPKRDCSNRLYETLIQEIRKEFLAKPDGRAIVFVSTREFACRLRDAINADDSLSDIGIMSEAVTGINASTEEGGQNVNVQREKLMQFANGDVKVLCATSVAEEGIDIQKCTLVIKYNYATNEIAHVQRRGRGRAEGSRCVLLTHDSSLEKRENDNLTRERLMNIALEAIDRKPKDWFRREVENCIETMHQERQRARALMGEQQRRIADNVYDLRCRKCDTLICSSTHIVTDRNRSHYICVDEEIWSRVGCTEYPVEKKQQEKGFEMAALGSHHCIRESCSLPWGRIVKINGVVLAVIRVEAFVLVSQTKERFCFRKWKKVVEGHFTPREISTYDYAVMKRAPMQPEYADAV</sequence>
<feature type="domain" description="Helicase ATP-binding" evidence="7">
    <location>
        <begin position="281"/>
        <end position="469"/>
    </location>
</feature>
<dbReference type="Pfam" id="PF00270">
    <property type="entry name" value="DEAD"/>
    <property type="match status" value="1"/>
</dbReference>
<proteinExistence type="inferred from homology"/>
<keyword evidence="3" id="KW-0547">Nucleotide-binding</keyword>
<dbReference type="PANTHER" id="PTHR14074">
    <property type="entry name" value="HELICASE WITH DEATH DOMAIN-RELATED"/>
    <property type="match status" value="1"/>
</dbReference>
<dbReference type="AlphaFoldDB" id="A0A915AUG2"/>
<dbReference type="PROSITE" id="PS51194">
    <property type="entry name" value="HELICASE_CTER"/>
    <property type="match status" value="1"/>
</dbReference>
<dbReference type="GO" id="GO:0003676">
    <property type="term" value="F:nucleic acid binding"/>
    <property type="evidence" value="ECO:0007669"/>
    <property type="project" value="InterPro"/>
</dbReference>
<evidence type="ECO:0000259" key="7">
    <source>
        <dbReference type="PROSITE" id="PS51192"/>
    </source>
</evidence>
<dbReference type="InterPro" id="IPR011545">
    <property type="entry name" value="DEAD/DEAH_box_helicase_dom"/>
</dbReference>
<dbReference type="InterPro" id="IPR051363">
    <property type="entry name" value="RLR_Helicase"/>
</dbReference>
<name>A0A915AUG2_PARUN</name>
<evidence type="ECO:0000313" key="11">
    <source>
        <dbReference type="WBParaSite" id="PgR016_g058_t02"/>
    </source>
</evidence>
<dbReference type="Gene3D" id="2.170.150.30">
    <property type="entry name" value="RIG-I-like receptor, C-terminal regulatory domain"/>
    <property type="match status" value="1"/>
</dbReference>
<reference evidence="11" key="1">
    <citation type="submission" date="2022-11" db="UniProtKB">
        <authorList>
            <consortium name="WormBaseParasite"/>
        </authorList>
    </citation>
    <scope>IDENTIFICATION</scope>
</reference>
<feature type="domain" description="Helicase C-terminal" evidence="8">
    <location>
        <begin position="637"/>
        <end position="804"/>
    </location>
</feature>
<evidence type="ECO:0000256" key="5">
    <source>
        <dbReference type="ARBA" id="ARBA00022859"/>
    </source>
</evidence>
<evidence type="ECO:0000259" key="9">
    <source>
        <dbReference type="PROSITE" id="PS51789"/>
    </source>
</evidence>
<dbReference type="InterPro" id="IPR038557">
    <property type="entry name" value="RLR_C_sf"/>
</dbReference>
<dbReference type="Pfam" id="PF11648">
    <property type="entry name" value="RIG-I_C-RD"/>
    <property type="match status" value="1"/>
</dbReference>
<evidence type="ECO:0000256" key="4">
    <source>
        <dbReference type="ARBA" id="ARBA00022840"/>
    </source>
</evidence>
<dbReference type="InterPro" id="IPR021673">
    <property type="entry name" value="RLR_CTR"/>
</dbReference>
<dbReference type="Gene3D" id="1.20.1320.30">
    <property type="match status" value="1"/>
</dbReference>
<dbReference type="GO" id="GO:0005737">
    <property type="term" value="C:cytoplasm"/>
    <property type="evidence" value="ECO:0007669"/>
    <property type="project" value="TreeGrafter"/>
</dbReference>
<evidence type="ECO:0000256" key="2">
    <source>
        <dbReference type="ARBA" id="ARBA00022588"/>
    </source>
</evidence>
<dbReference type="GO" id="GO:0005524">
    <property type="term" value="F:ATP binding"/>
    <property type="evidence" value="ECO:0007669"/>
    <property type="project" value="UniProtKB-KW"/>
</dbReference>
<evidence type="ECO:0000259" key="8">
    <source>
        <dbReference type="PROSITE" id="PS51194"/>
    </source>
</evidence>
<feature type="domain" description="RLR CTR" evidence="9">
    <location>
        <begin position="828"/>
        <end position="961"/>
    </location>
</feature>
<dbReference type="InterPro" id="IPR027417">
    <property type="entry name" value="P-loop_NTPase"/>
</dbReference>
<organism evidence="10 11">
    <name type="scientific">Parascaris univalens</name>
    <name type="common">Nematode worm</name>
    <dbReference type="NCBI Taxonomy" id="6257"/>
    <lineage>
        <taxon>Eukaryota</taxon>
        <taxon>Metazoa</taxon>
        <taxon>Ecdysozoa</taxon>
        <taxon>Nematoda</taxon>
        <taxon>Chromadorea</taxon>
        <taxon>Rhabditida</taxon>
        <taxon>Spirurina</taxon>
        <taxon>Ascaridomorpha</taxon>
        <taxon>Ascaridoidea</taxon>
        <taxon>Ascarididae</taxon>
        <taxon>Parascaris</taxon>
    </lineage>
</organism>
<dbReference type="PANTHER" id="PTHR14074:SF29">
    <property type="entry name" value="DICER-RELATED HELICASE"/>
    <property type="match status" value="1"/>
</dbReference>